<name>A0A4V6NY07_PAULE</name>
<proteinExistence type="predicted"/>
<dbReference type="EMBL" id="SLZQ01000002">
    <property type="protein sequence ID" value="TCS38470.1"/>
    <property type="molecule type" value="Genomic_DNA"/>
</dbReference>
<dbReference type="OrthoDB" id="9810174at2"/>
<dbReference type="InterPro" id="IPR054075">
    <property type="entry name" value="Gp53-like_C"/>
</dbReference>
<dbReference type="AlphaFoldDB" id="A0A4V6NY07"/>
<reference evidence="2 3" key="1">
    <citation type="submission" date="2019-03" db="EMBL/GenBank/DDBJ databases">
        <title>Genomic Encyclopedia of Type Strains, Phase IV (KMG-IV): sequencing the most valuable type-strain genomes for metagenomic binning, comparative biology and taxonomic classification.</title>
        <authorList>
            <person name="Goeker M."/>
        </authorList>
    </citation>
    <scope>NUCLEOTIDE SEQUENCE [LARGE SCALE GENOMIC DNA]</scope>
    <source>
        <strain evidence="2 3">DSM 7445</strain>
    </source>
</reference>
<accession>A0A4V6NY07</accession>
<evidence type="ECO:0000259" key="1">
    <source>
        <dbReference type="Pfam" id="PF21882"/>
    </source>
</evidence>
<feature type="domain" description="Putative tail fiber protein gp53-like C-terminal" evidence="1">
    <location>
        <begin position="230"/>
        <end position="312"/>
    </location>
</feature>
<sequence length="312" mass="32273">MKRIATANRAVDLFGAGKDGFKAAVPGVSDPTYLSALFFNHIQEAIVRTIEQAGLVLSDGDYDQFVTALNQTYARLNNAAFTVSPTAPTPAQFDVSTKVATMEALQRASGTKRSVEIVAPGATLNASHVGKVLRYGTAANGAITLPAASDVATGSTFIIYNPTNFKLTLSVAGGGTIGTPTQDSNTFILGNNETLELVSAGTLYLVIGGSGLSYRTGGFNVNAIASGWQRLPSGLIIQWGNGTASASGAQTMTYPLAFPNAALQVLVAPIATGSARSATLFGVSSSNFGFEMWSTTTGTRVAEAVAFYAIGY</sequence>
<dbReference type="Proteomes" id="UP000295382">
    <property type="component" value="Unassembled WGS sequence"/>
</dbReference>
<keyword evidence="3" id="KW-1185">Reference proteome</keyword>
<evidence type="ECO:0000313" key="3">
    <source>
        <dbReference type="Proteomes" id="UP000295382"/>
    </source>
</evidence>
<evidence type="ECO:0000313" key="2">
    <source>
        <dbReference type="EMBL" id="TCS38470.1"/>
    </source>
</evidence>
<protein>
    <recommendedName>
        <fullName evidence="1">Putative tail fiber protein gp53-like C-terminal domain-containing protein</fullName>
    </recommendedName>
</protein>
<organism evidence="2 3">
    <name type="scientific">Paucimonas lemoignei</name>
    <name type="common">Pseudomonas lemoignei</name>
    <dbReference type="NCBI Taxonomy" id="29443"/>
    <lineage>
        <taxon>Bacteria</taxon>
        <taxon>Pseudomonadati</taxon>
        <taxon>Pseudomonadota</taxon>
        <taxon>Betaproteobacteria</taxon>
        <taxon>Burkholderiales</taxon>
        <taxon>Burkholderiaceae</taxon>
        <taxon>Paucimonas</taxon>
    </lineage>
</organism>
<dbReference type="RefSeq" id="WP_132257543.1">
    <property type="nucleotide sequence ID" value="NZ_SLZQ01000002.1"/>
</dbReference>
<gene>
    <name evidence="2" type="ORF">EDC30_102209</name>
</gene>
<comment type="caution">
    <text evidence="2">The sequence shown here is derived from an EMBL/GenBank/DDBJ whole genome shotgun (WGS) entry which is preliminary data.</text>
</comment>
<dbReference type="Gene3D" id="2.60.40.3940">
    <property type="match status" value="1"/>
</dbReference>
<dbReference type="Pfam" id="PF21882">
    <property type="entry name" value="Gp53-like_C"/>
    <property type="match status" value="1"/>
</dbReference>